<comment type="similarity">
    <text evidence="1">Belongs to the dTDP-4-dehydrorhamnose reductase family.</text>
</comment>
<dbReference type="HOGENOM" id="CLU_045518_2_1_0"/>
<evidence type="ECO:0000313" key="4">
    <source>
        <dbReference type="Proteomes" id="UP000030700"/>
    </source>
</evidence>
<dbReference type="STRING" id="1499966.U14_00832"/>
<keyword evidence="4" id="KW-1185">Reference proteome</keyword>
<dbReference type="SUPFAM" id="SSF51735">
    <property type="entry name" value="NAD(P)-binding Rossmann-fold domains"/>
    <property type="match status" value="1"/>
</dbReference>
<dbReference type="PANTHER" id="PTHR43242">
    <property type="entry name" value="NAD(P)-BINDING ROSSMANN-FOLD SUPERFAMILY PROTEIN"/>
    <property type="match status" value="1"/>
</dbReference>
<dbReference type="Gene3D" id="3.40.50.720">
    <property type="entry name" value="NAD(P)-binding Rossmann-like Domain"/>
    <property type="match status" value="1"/>
</dbReference>
<evidence type="ECO:0000256" key="1">
    <source>
        <dbReference type="ARBA" id="ARBA00010944"/>
    </source>
</evidence>
<dbReference type="InterPro" id="IPR036291">
    <property type="entry name" value="NAD(P)-bd_dom_sf"/>
</dbReference>
<dbReference type="CDD" id="cd05254">
    <property type="entry name" value="dTDP_HR_like_SDR_e"/>
    <property type="match status" value="1"/>
</dbReference>
<dbReference type="Proteomes" id="UP000030700">
    <property type="component" value="Unassembled WGS sequence"/>
</dbReference>
<dbReference type="PANTHER" id="PTHR43242:SF1">
    <property type="entry name" value="NAD(P)-BINDING ROSSMANN-FOLD SUPERFAMILY PROTEIN"/>
    <property type="match status" value="1"/>
</dbReference>
<reference evidence="3" key="1">
    <citation type="journal article" date="2015" name="PeerJ">
        <title>First genomic representation of candidate bacterial phylum KSB3 points to enhanced environmental sensing as a trigger of wastewater bulking.</title>
        <authorList>
            <person name="Sekiguchi Y."/>
            <person name="Ohashi A."/>
            <person name="Parks D.H."/>
            <person name="Yamauchi T."/>
            <person name="Tyson G.W."/>
            <person name="Hugenholtz P."/>
        </authorList>
    </citation>
    <scope>NUCLEOTIDE SEQUENCE [LARGE SCALE GENOMIC DNA]</scope>
</reference>
<organism evidence="3">
    <name type="scientific">Candidatus Moduliflexus flocculans</name>
    <dbReference type="NCBI Taxonomy" id="1499966"/>
    <lineage>
        <taxon>Bacteria</taxon>
        <taxon>Candidatus Moduliflexota</taxon>
        <taxon>Candidatus Moduliflexia</taxon>
        <taxon>Candidatus Moduliflexales</taxon>
        <taxon>Candidatus Moduliflexaceae</taxon>
    </lineage>
</organism>
<dbReference type="AlphaFoldDB" id="A0A0S6VVD6"/>
<dbReference type="InterPro" id="IPR005913">
    <property type="entry name" value="dTDP_dehydrorham_reduct"/>
</dbReference>
<dbReference type="NCBIfam" id="TIGR01214">
    <property type="entry name" value="rmlD"/>
    <property type="match status" value="1"/>
</dbReference>
<accession>A0A0S6VVD6</accession>
<feature type="domain" description="RmlD-like substrate binding" evidence="2">
    <location>
        <begin position="6"/>
        <end position="294"/>
    </location>
</feature>
<dbReference type="Pfam" id="PF04321">
    <property type="entry name" value="RmlD_sub_bind"/>
    <property type="match status" value="1"/>
</dbReference>
<dbReference type="EMBL" id="DF820455">
    <property type="protein sequence ID" value="GAK49609.1"/>
    <property type="molecule type" value="Genomic_DNA"/>
</dbReference>
<protein>
    <submittedName>
        <fullName evidence="3">Predicted dTDP-4-dehydrorhamnose reductase</fullName>
    </submittedName>
</protein>
<evidence type="ECO:0000259" key="2">
    <source>
        <dbReference type="Pfam" id="PF04321"/>
    </source>
</evidence>
<sequence>MPSFSQLLIIGGSGFLGWHLVKAAAAQYDVSWTHCQHALTIAASPDAYRLDIQQPDEIRAVIEQVEPEVIVHTAAMTNADLCETHRSLAHSLNVSGTRNVAECAEEVGATLIYISTDLVFDGLHGNYRERSATKPVNYYGETKLAGERVVKEVMSKYLIARVALMYGNGNGVHGCFTDWMRDGLQHGREVTLFIDQYRTPLYVNDAAQAILELAEKSPENETYHLGGGERLNRYEFGQKFCQIFGYDPKHLRAVAMNDIPSLVPRGADCSLNSHKAQKLLSFTLSDVANGLEKMKRGL</sequence>
<proteinExistence type="inferred from homology"/>
<evidence type="ECO:0000313" key="3">
    <source>
        <dbReference type="EMBL" id="GAK49609.1"/>
    </source>
</evidence>
<dbReference type="InterPro" id="IPR029903">
    <property type="entry name" value="RmlD-like-bd"/>
</dbReference>
<name>A0A0S6VVD6_9BACT</name>
<gene>
    <name evidence="3" type="ORF">U14_00832</name>
</gene>